<sequence>MGTLRTGVADATARSFVSRTGPTASAPRIGRALRPVNEPASLPLNEILVGDCIASLNSLPAESVDVIFADPPYNLQLENALVRPDNSLVDAVDDDWDKFASFAEYDRFTREWLHACRRVMKKNATLWVIGSYHNIFRVGTALQDLDFWILNDIVWRKSNPMPNFRGRRFTNAHETMIWASKSPEAKNYTFHYEAMKAANEDAQMRSDWLFPLCTGEERLKDDNGQKVHPTQKPEALLARIMLSCSNPGDVILDPFFGSGTTGAVAKKLGRNFIGLEREQVYAKAARQRIDNVVPLDPEAVSAAPAKRTEVRVPFLSVIEGGYIKAGEVLVDDKERFSATVRADSTLSLSGIVGSIHKIGALAQGLPSCNGWSFWNVKRDNKLVSIDVFRSDIRAKMRDTQ</sequence>
<comment type="catalytic activity">
    <reaction evidence="7">
        <text>a 2'-deoxyadenosine in DNA + S-adenosyl-L-methionine = an N(6)-methyl-2'-deoxyadenosine in DNA + S-adenosyl-L-homocysteine + H(+)</text>
        <dbReference type="Rhea" id="RHEA:15197"/>
        <dbReference type="Rhea" id="RHEA-COMP:12418"/>
        <dbReference type="Rhea" id="RHEA-COMP:12419"/>
        <dbReference type="ChEBI" id="CHEBI:15378"/>
        <dbReference type="ChEBI" id="CHEBI:57856"/>
        <dbReference type="ChEBI" id="CHEBI:59789"/>
        <dbReference type="ChEBI" id="CHEBI:90615"/>
        <dbReference type="ChEBI" id="CHEBI:90616"/>
        <dbReference type="EC" id="2.1.1.72"/>
    </reaction>
</comment>
<keyword evidence="2 11" id="KW-0489">Methyltransferase</keyword>
<evidence type="ECO:0000313" key="12">
    <source>
        <dbReference type="Proteomes" id="UP001418637"/>
    </source>
</evidence>
<evidence type="ECO:0000313" key="11">
    <source>
        <dbReference type="EMBL" id="MEN3930384.1"/>
    </source>
</evidence>
<evidence type="ECO:0000256" key="4">
    <source>
        <dbReference type="ARBA" id="ARBA00022691"/>
    </source>
</evidence>
<proteinExistence type="inferred from homology"/>
<keyword evidence="5" id="KW-0235">DNA replication</keyword>
<dbReference type="InterPro" id="IPR029063">
    <property type="entry name" value="SAM-dependent_MTases_sf"/>
</dbReference>
<evidence type="ECO:0000256" key="3">
    <source>
        <dbReference type="ARBA" id="ARBA00022679"/>
    </source>
</evidence>
<comment type="similarity">
    <text evidence="1 8">Belongs to the N(4)/N(6)-methyltransferase family.</text>
</comment>
<dbReference type="RefSeq" id="WP_346336395.1">
    <property type="nucleotide sequence ID" value="NZ_JBBYXI010000002.1"/>
</dbReference>
<dbReference type="EC" id="2.1.1.-" evidence="8"/>
<evidence type="ECO:0000259" key="10">
    <source>
        <dbReference type="Pfam" id="PF18755"/>
    </source>
</evidence>
<evidence type="ECO:0000256" key="7">
    <source>
        <dbReference type="ARBA" id="ARBA00047942"/>
    </source>
</evidence>
<dbReference type="GO" id="GO:0008168">
    <property type="term" value="F:methyltransferase activity"/>
    <property type="evidence" value="ECO:0007669"/>
    <property type="project" value="UniProtKB-KW"/>
</dbReference>
<feature type="domain" description="DNA methylase N-4/N-6" evidence="9">
    <location>
        <begin position="64"/>
        <end position="286"/>
    </location>
</feature>
<feature type="domain" description="RAMA" evidence="10">
    <location>
        <begin position="297"/>
        <end position="396"/>
    </location>
</feature>
<gene>
    <name evidence="11" type="ORF">WJT86_04815</name>
</gene>
<dbReference type="InterPro" id="IPR002941">
    <property type="entry name" value="DNA_methylase_N4/N6"/>
</dbReference>
<reference evidence="11 12" key="1">
    <citation type="submission" date="2024-04" db="EMBL/GenBank/DDBJ databases">
        <title>A novel species isolated from cricket.</title>
        <authorList>
            <person name="Wang H.-C."/>
        </authorList>
    </citation>
    <scope>NUCLEOTIDE SEQUENCE [LARGE SCALE GENOMIC DNA]</scope>
    <source>
        <strain evidence="11 12">WL0021</strain>
    </source>
</reference>
<keyword evidence="3 11" id="KW-0808">Transferase</keyword>
<dbReference type="PROSITE" id="PS00092">
    <property type="entry name" value="N6_MTASE"/>
    <property type="match status" value="1"/>
</dbReference>
<evidence type="ECO:0000259" key="9">
    <source>
        <dbReference type="Pfam" id="PF01555"/>
    </source>
</evidence>
<dbReference type="Gene3D" id="3.40.50.150">
    <property type="entry name" value="Vaccinia Virus protein VP39"/>
    <property type="match status" value="1"/>
</dbReference>
<dbReference type="InterPro" id="IPR040843">
    <property type="entry name" value="RAMA"/>
</dbReference>
<dbReference type="Pfam" id="PF18755">
    <property type="entry name" value="RAMA"/>
    <property type="match status" value="1"/>
</dbReference>
<dbReference type="InterPro" id="IPR001091">
    <property type="entry name" value="RM_Methyltransferase"/>
</dbReference>
<name>A0ABV0BHE8_9HYPH</name>
<dbReference type="PANTHER" id="PTHR13370">
    <property type="entry name" value="RNA METHYLASE-RELATED"/>
    <property type="match status" value="1"/>
</dbReference>
<keyword evidence="6" id="KW-0238">DNA-binding</keyword>
<evidence type="ECO:0000256" key="2">
    <source>
        <dbReference type="ARBA" id="ARBA00022603"/>
    </source>
</evidence>
<dbReference type="SUPFAM" id="SSF53335">
    <property type="entry name" value="S-adenosyl-L-methionine-dependent methyltransferases"/>
    <property type="match status" value="1"/>
</dbReference>
<evidence type="ECO:0000256" key="6">
    <source>
        <dbReference type="ARBA" id="ARBA00023125"/>
    </source>
</evidence>
<keyword evidence="12" id="KW-1185">Reference proteome</keyword>
<dbReference type="Proteomes" id="UP001418637">
    <property type="component" value="Unassembled WGS sequence"/>
</dbReference>
<accession>A0ABV0BHE8</accession>
<organism evidence="11 12">
    <name type="scientific">Hohaiivirga grylli</name>
    <dbReference type="NCBI Taxonomy" id="3133970"/>
    <lineage>
        <taxon>Bacteria</taxon>
        <taxon>Pseudomonadati</taxon>
        <taxon>Pseudomonadota</taxon>
        <taxon>Alphaproteobacteria</taxon>
        <taxon>Hyphomicrobiales</taxon>
        <taxon>Methylobacteriaceae</taxon>
        <taxon>Hohaiivirga</taxon>
    </lineage>
</organism>
<dbReference type="GO" id="GO:0032259">
    <property type="term" value="P:methylation"/>
    <property type="evidence" value="ECO:0007669"/>
    <property type="project" value="UniProtKB-KW"/>
</dbReference>
<protein>
    <recommendedName>
        <fullName evidence="8">Methyltransferase</fullName>
        <ecNumber evidence="8">2.1.1.-</ecNumber>
    </recommendedName>
</protein>
<dbReference type="InterPro" id="IPR002052">
    <property type="entry name" value="DNA_methylase_N6_adenine_CS"/>
</dbReference>
<evidence type="ECO:0000256" key="8">
    <source>
        <dbReference type="RuleBase" id="RU362026"/>
    </source>
</evidence>
<comment type="caution">
    <text evidence="11">The sequence shown here is derived from an EMBL/GenBank/DDBJ whole genome shotgun (WGS) entry which is preliminary data.</text>
</comment>
<dbReference type="PANTHER" id="PTHR13370:SF3">
    <property type="entry name" value="TRNA (GUANINE(10)-N2)-METHYLTRANSFERASE HOMOLOG"/>
    <property type="match status" value="1"/>
</dbReference>
<evidence type="ECO:0000256" key="5">
    <source>
        <dbReference type="ARBA" id="ARBA00022705"/>
    </source>
</evidence>
<dbReference type="Pfam" id="PF01555">
    <property type="entry name" value="N6_N4_Mtase"/>
    <property type="match status" value="1"/>
</dbReference>
<keyword evidence="4" id="KW-0949">S-adenosyl-L-methionine</keyword>
<dbReference type="PRINTS" id="PR00508">
    <property type="entry name" value="S21N4MTFRASE"/>
</dbReference>
<evidence type="ECO:0000256" key="1">
    <source>
        <dbReference type="ARBA" id="ARBA00006594"/>
    </source>
</evidence>
<dbReference type="EMBL" id="JBBYXI010000002">
    <property type="protein sequence ID" value="MEN3930384.1"/>
    <property type="molecule type" value="Genomic_DNA"/>
</dbReference>